<evidence type="ECO:0000313" key="3">
    <source>
        <dbReference type="Proteomes" id="UP001154282"/>
    </source>
</evidence>
<name>A0AAV0PWT3_9ROSI</name>
<dbReference type="Pfam" id="PF10536">
    <property type="entry name" value="PMD"/>
    <property type="match status" value="1"/>
</dbReference>
<dbReference type="InterPro" id="IPR019557">
    <property type="entry name" value="AminoTfrase-like_pln_mobile"/>
</dbReference>
<dbReference type="EMBL" id="CAMGYJ010000009">
    <property type="protein sequence ID" value="CAI0475428.1"/>
    <property type="molecule type" value="Genomic_DNA"/>
</dbReference>
<proteinExistence type="predicted"/>
<dbReference type="InterPro" id="IPR044824">
    <property type="entry name" value="MAIN-like"/>
</dbReference>
<dbReference type="GO" id="GO:0010073">
    <property type="term" value="P:meristem maintenance"/>
    <property type="evidence" value="ECO:0007669"/>
    <property type="project" value="InterPro"/>
</dbReference>
<comment type="caution">
    <text evidence="2">The sequence shown here is derived from an EMBL/GenBank/DDBJ whole genome shotgun (WGS) entry which is preliminary data.</text>
</comment>
<evidence type="ECO:0000259" key="1">
    <source>
        <dbReference type="Pfam" id="PF10536"/>
    </source>
</evidence>
<protein>
    <recommendedName>
        <fullName evidence="1">Aminotransferase-like plant mobile domain-containing protein</fullName>
    </recommendedName>
</protein>
<gene>
    <name evidence="2" type="ORF">LITE_LOCUS40399</name>
</gene>
<reference evidence="2" key="1">
    <citation type="submission" date="2022-08" db="EMBL/GenBank/DDBJ databases">
        <authorList>
            <person name="Gutierrez-Valencia J."/>
        </authorList>
    </citation>
    <scope>NUCLEOTIDE SEQUENCE</scope>
</reference>
<dbReference type="AlphaFoldDB" id="A0AAV0PWT3"/>
<feature type="non-terminal residue" evidence="2">
    <location>
        <position position="1"/>
    </location>
</feature>
<keyword evidence="3" id="KW-1185">Reference proteome</keyword>
<dbReference type="PANTHER" id="PTHR46033">
    <property type="entry name" value="PROTEIN MAIN-LIKE 2"/>
    <property type="match status" value="1"/>
</dbReference>
<dbReference type="Proteomes" id="UP001154282">
    <property type="component" value="Unassembled WGS sequence"/>
</dbReference>
<organism evidence="2 3">
    <name type="scientific">Linum tenue</name>
    <dbReference type="NCBI Taxonomy" id="586396"/>
    <lineage>
        <taxon>Eukaryota</taxon>
        <taxon>Viridiplantae</taxon>
        <taxon>Streptophyta</taxon>
        <taxon>Embryophyta</taxon>
        <taxon>Tracheophyta</taxon>
        <taxon>Spermatophyta</taxon>
        <taxon>Magnoliopsida</taxon>
        <taxon>eudicotyledons</taxon>
        <taxon>Gunneridae</taxon>
        <taxon>Pentapetalae</taxon>
        <taxon>rosids</taxon>
        <taxon>fabids</taxon>
        <taxon>Malpighiales</taxon>
        <taxon>Linaceae</taxon>
        <taxon>Linum</taxon>
    </lineage>
</organism>
<dbReference type="PANTHER" id="PTHR46033:SF8">
    <property type="entry name" value="PROTEIN MAINTENANCE OF MERISTEMS-LIKE"/>
    <property type="match status" value="1"/>
</dbReference>
<feature type="domain" description="Aminotransferase-like plant mobile" evidence="1">
    <location>
        <begin position="5"/>
        <end position="126"/>
    </location>
</feature>
<sequence length="157" mass="18136">GVADCLTLLQCWIYEYFPSFRPSHFEPVVVGLDEASVARWFGQQAPGSVVEPSVRLAFYRRALDSLTPSDVAWAPFHKRPHQAVRRPLYTGVIWFANMSEFYDPARCLRQFGYQQMVSPTLRDPSEQTHQRHLVDMSFGFLGVSMLHGMLCYLTWFI</sequence>
<accession>A0AAV0PWT3</accession>
<evidence type="ECO:0000313" key="2">
    <source>
        <dbReference type="EMBL" id="CAI0475428.1"/>
    </source>
</evidence>